<gene>
    <name evidence="1" type="ORF">A5893_04510</name>
</gene>
<dbReference type="Proteomes" id="UP000078459">
    <property type="component" value="Unassembled WGS sequence"/>
</dbReference>
<name>A0A179DMW1_9SPHI</name>
<dbReference type="RefSeq" id="WP_068821403.1">
    <property type="nucleotide sequence ID" value="NZ_LWHJ01000011.1"/>
</dbReference>
<protein>
    <recommendedName>
        <fullName evidence="3">HNH endonuclease 5 domain-containing protein</fullName>
    </recommendedName>
</protein>
<comment type="caution">
    <text evidence="1">The sequence shown here is derived from an EMBL/GenBank/DDBJ whole genome shotgun (WGS) entry which is preliminary data.</text>
</comment>
<reference evidence="1 2" key="1">
    <citation type="submission" date="2016-04" db="EMBL/GenBank/DDBJ databases">
        <authorList>
            <person name="Evans L.H."/>
            <person name="Alamgir A."/>
            <person name="Owens N."/>
            <person name="Weber N.D."/>
            <person name="Virtaneva K."/>
            <person name="Barbian K."/>
            <person name="Babar A."/>
            <person name="Rosenke K."/>
        </authorList>
    </citation>
    <scope>NUCLEOTIDE SEQUENCE [LARGE SCALE GENOMIC DNA]</scope>
    <source>
        <strain evidence="1 2">CCM 8644</strain>
    </source>
</reference>
<reference evidence="1 2" key="2">
    <citation type="submission" date="2016-06" db="EMBL/GenBank/DDBJ databases">
        <title>Pedobacter psychrophilus sp. nov., isolated from Antarctic fragmentary rock.</title>
        <authorList>
            <person name="Svec P."/>
        </authorList>
    </citation>
    <scope>NUCLEOTIDE SEQUENCE [LARGE SCALE GENOMIC DNA]</scope>
    <source>
        <strain evidence="1 2">CCM 8644</strain>
    </source>
</reference>
<organism evidence="1 2">
    <name type="scientific">Pedobacter psychrophilus</name>
    <dbReference type="NCBI Taxonomy" id="1826909"/>
    <lineage>
        <taxon>Bacteria</taxon>
        <taxon>Pseudomonadati</taxon>
        <taxon>Bacteroidota</taxon>
        <taxon>Sphingobacteriia</taxon>
        <taxon>Sphingobacteriales</taxon>
        <taxon>Sphingobacteriaceae</taxon>
        <taxon>Pedobacter</taxon>
    </lineage>
</organism>
<evidence type="ECO:0000313" key="2">
    <source>
        <dbReference type="Proteomes" id="UP000078459"/>
    </source>
</evidence>
<evidence type="ECO:0000313" key="1">
    <source>
        <dbReference type="EMBL" id="OAQ42377.1"/>
    </source>
</evidence>
<evidence type="ECO:0008006" key="3">
    <source>
        <dbReference type="Google" id="ProtNLM"/>
    </source>
</evidence>
<dbReference type="AlphaFoldDB" id="A0A179DMW1"/>
<sequence length="233" mass="26956">MRQIKIFSDYRLDLICSYCSNNATETRDHVPSKILLDEPFPENLPVVPCCTKCNQDFSKDEEYFACSIECILRGSSNIEKLQRQKIKMSFQKRPALQKQIENSFIFQNGILTFKYKQERFENVATKLAKGHVKFETSNPQFIEPTSIVFKSLSSMTEVETDSFFSLSQLNILPEVGSRALQNLIIDGNGIIQSNWKTAQDNKYKYSVINDVELLIVRIVVWNYLAIEVIWNDN</sequence>
<dbReference type="EMBL" id="LWHJ01000011">
    <property type="protein sequence ID" value="OAQ42377.1"/>
    <property type="molecule type" value="Genomic_DNA"/>
</dbReference>
<accession>A0A179DMW1</accession>
<keyword evidence="2" id="KW-1185">Reference proteome</keyword>
<proteinExistence type="predicted"/>
<dbReference type="OrthoDB" id="9757976at2"/>